<evidence type="ECO:0000313" key="14">
    <source>
        <dbReference type="Proteomes" id="UP000190092"/>
    </source>
</evidence>
<organism evidence="13 14">
    <name type="scientific">Enhydrobacter aerosaccus</name>
    <dbReference type="NCBI Taxonomy" id="225324"/>
    <lineage>
        <taxon>Bacteria</taxon>
        <taxon>Pseudomonadati</taxon>
        <taxon>Pseudomonadota</taxon>
        <taxon>Alphaproteobacteria</taxon>
        <taxon>Hyphomicrobiales</taxon>
        <taxon>Enhydrobacter</taxon>
    </lineage>
</organism>
<dbReference type="SUPFAM" id="SSF55874">
    <property type="entry name" value="ATPase domain of HSP90 chaperone/DNA topoisomerase II/histidine kinase"/>
    <property type="match status" value="1"/>
</dbReference>
<sequence length="725" mass="79196">MRRLLKWSTWRRGGNNAAETSMIVAVAALAVPLLLFVGASWIAYGDNQREADERMTRTLDLLYNNVRATFDSNQLVIANVIGQLDDYASEADIRSNAEKIHERMNRLVESLPQVENVWVLDAAGNALVSAKIYPLPAGLNFADRAYFRTLRDGSSTRTISQVLRGRLKDIDYFDVAQRWRSPDGHFDGVIAVSIRLSYFVDQFKRASDSPLSTASLVRDDGTFLARYPDPPLIRQLGPDSGFMQEIQRHPEQGRYTTQSSGSDSVARFFVYRRLPDLPLYVLHGYALETIRATWIGRMGLHLIFGVPATLALFFLALLASRRAVQQSQTLDQLHEEQARRQLAEESLRQSQKMNAVGQLTAGIAHDFNNLLTGIGGALEMIGRRLPDPAPEIARFLELARSGVMRAATLTQRLLAFSRQQPLQIEAIDANRVVSGMSELLRRTLGEKISIETILAGGLWRAKADAAQLEAAILNLAINGRDAMPDGGTLTIETANAHLDDGYAAANVEVSPGQYVLIAVSDTGSGMDGDTITRAFEPFFTTKQRGQGTGLGLSMTFGYIKQVGGHLKIYSEIGHGTTVKLYLPRAMAEMQAAIEPVAQPATAVGGGPVVLVVEDDPAVRDFAVAACREVGCTVYQAANGEEALAVLAVRQEIDLLFTDIGLPGEMNGRQMAEHAIERRPTLKVLYTTGYTANAIVHHGVLDAGVNFIGKPFSVAALAAKIRSMGF</sequence>
<dbReference type="GO" id="GO:0000155">
    <property type="term" value="F:phosphorelay sensor kinase activity"/>
    <property type="evidence" value="ECO:0007669"/>
    <property type="project" value="InterPro"/>
</dbReference>
<dbReference type="InterPro" id="IPR001789">
    <property type="entry name" value="Sig_transdc_resp-reg_receiver"/>
</dbReference>
<comment type="catalytic activity">
    <reaction evidence="1">
        <text>ATP + protein L-histidine = ADP + protein N-phospho-L-histidine.</text>
        <dbReference type="EC" id="2.7.13.3"/>
    </reaction>
</comment>
<feature type="domain" description="Histidine kinase" evidence="11">
    <location>
        <begin position="362"/>
        <end position="586"/>
    </location>
</feature>
<evidence type="ECO:0000256" key="8">
    <source>
        <dbReference type="ARBA" id="ARBA00023136"/>
    </source>
</evidence>
<keyword evidence="8 10" id="KW-0472">Membrane</keyword>
<dbReference type="Gene3D" id="1.10.287.130">
    <property type="match status" value="1"/>
</dbReference>
<dbReference type="AlphaFoldDB" id="A0A1T4K170"/>
<evidence type="ECO:0000256" key="2">
    <source>
        <dbReference type="ARBA" id="ARBA00004651"/>
    </source>
</evidence>
<dbReference type="InterPro" id="IPR011006">
    <property type="entry name" value="CheY-like_superfamily"/>
</dbReference>
<dbReference type="CDD" id="cd12915">
    <property type="entry name" value="PDC2_DGC_like"/>
    <property type="match status" value="1"/>
</dbReference>
<dbReference type="Proteomes" id="UP000190092">
    <property type="component" value="Unassembled WGS sequence"/>
</dbReference>
<dbReference type="InterPro" id="IPR004358">
    <property type="entry name" value="Sig_transdc_His_kin-like_C"/>
</dbReference>
<dbReference type="PANTHER" id="PTHR43065:SF42">
    <property type="entry name" value="TWO-COMPONENT SENSOR PPRA"/>
    <property type="match status" value="1"/>
</dbReference>
<dbReference type="PROSITE" id="PS50109">
    <property type="entry name" value="HIS_KIN"/>
    <property type="match status" value="1"/>
</dbReference>
<dbReference type="InterPro" id="IPR005467">
    <property type="entry name" value="His_kinase_dom"/>
</dbReference>
<feature type="domain" description="Response regulatory" evidence="12">
    <location>
        <begin position="608"/>
        <end position="724"/>
    </location>
</feature>
<dbReference type="Gene3D" id="3.30.565.10">
    <property type="entry name" value="Histidine kinase-like ATPase, C-terminal domain"/>
    <property type="match status" value="1"/>
</dbReference>
<dbReference type="EMBL" id="FUWJ01000001">
    <property type="protein sequence ID" value="SJZ36109.1"/>
    <property type="molecule type" value="Genomic_DNA"/>
</dbReference>
<proteinExistence type="predicted"/>
<dbReference type="Gene3D" id="3.40.50.2300">
    <property type="match status" value="1"/>
</dbReference>
<dbReference type="InterPro" id="IPR003594">
    <property type="entry name" value="HATPase_dom"/>
</dbReference>
<dbReference type="InterPro" id="IPR036890">
    <property type="entry name" value="HATPase_C_sf"/>
</dbReference>
<keyword evidence="14" id="KW-1185">Reference proteome</keyword>
<dbReference type="PROSITE" id="PS50110">
    <property type="entry name" value="RESPONSE_REGULATORY"/>
    <property type="match status" value="1"/>
</dbReference>
<dbReference type="CDD" id="cd00082">
    <property type="entry name" value="HisKA"/>
    <property type="match status" value="1"/>
</dbReference>
<name>A0A1T4K170_9HYPH</name>
<dbReference type="RefSeq" id="WP_085932352.1">
    <property type="nucleotide sequence ID" value="NZ_FUWJ01000001.1"/>
</dbReference>
<keyword evidence="5 9" id="KW-0597">Phosphoprotein</keyword>
<evidence type="ECO:0000256" key="7">
    <source>
        <dbReference type="ARBA" id="ARBA00022989"/>
    </source>
</evidence>
<dbReference type="InterPro" id="IPR003661">
    <property type="entry name" value="HisK_dim/P_dom"/>
</dbReference>
<dbReference type="Gene3D" id="3.30.450.20">
    <property type="entry name" value="PAS domain"/>
    <property type="match status" value="2"/>
</dbReference>
<dbReference type="InterPro" id="IPR036097">
    <property type="entry name" value="HisK_dim/P_sf"/>
</dbReference>
<keyword evidence="4" id="KW-1003">Cell membrane</keyword>
<evidence type="ECO:0000256" key="9">
    <source>
        <dbReference type="PROSITE-ProRule" id="PRU00169"/>
    </source>
</evidence>
<dbReference type="SMART" id="SM00448">
    <property type="entry name" value="REC"/>
    <property type="match status" value="1"/>
</dbReference>
<dbReference type="EC" id="2.7.13.3" evidence="3"/>
<gene>
    <name evidence="13" type="ORF">SAMN02745126_00637</name>
</gene>
<dbReference type="InterPro" id="IPR033479">
    <property type="entry name" value="dCache_1"/>
</dbReference>
<keyword evidence="6 10" id="KW-0812">Transmembrane</keyword>
<reference evidence="14" key="1">
    <citation type="submission" date="2017-02" db="EMBL/GenBank/DDBJ databases">
        <authorList>
            <person name="Varghese N."/>
            <person name="Submissions S."/>
        </authorList>
    </citation>
    <scope>NUCLEOTIDE SEQUENCE [LARGE SCALE GENOMIC DNA]</scope>
    <source>
        <strain evidence="14">ATCC 27094</strain>
    </source>
</reference>
<evidence type="ECO:0000313" key="13">
    <source>
        <dbReference type="EMBL" id="SJZ36109.1"/>
    </source>
</evidence>
<dbReference type="SMART" id="SM00388">
    <property type="entry name" value="HisKA"/>
    <property type="match status" value="1"/>
</dbReference>
<evidence type="ECO:0000256" key="6">
    <source>
        <dbReference type="ARBA" id="ARBA00022692"/>
    </source>
</evidence>
<dbReference type="Pfam" id="PF02518">
    <property type="entry name" value="HATPase_c"/>
    <property type="match status" value="1"/>
</dbReference>
<dbReference type="SUPFAM" id="SSF52172">
    <property type="entry name" value="CheY-like"/>
    <property type="match status" value="1"/>
</dbReference>
<evidence type="ECO:0000256" key="4">
    <source>
        <dbReference type="ARBA" id="ARBA00022475"/>
    </source>
</evidence>
<keyword evidence="7 10" id="KW-1133">Transmembrane helix</keyword>
<evidence type="ECO:0000259" key="12">
    <source>
        <dbReference type="PROSITE" id="PS50110"/>
    </source>
</evidence>
<protein>
    <recommendedName>
        <fullName evidence="3">histidine kinase</fullName>
        <ecNumber evidence="3">2.7.13.3</ecNumber>
    </recommendedName>
</protein>
<dbReference type="STRING" id="225324.SAMN02745126_00637"/>
<evidence type="ECO:0000256" key="10">
    <source>
        <dbReference type="SAM" id="Phobius"/>
    </source>
</evidence>
<keyword evidence="13" id="KW-0808">Transferase</keyword>
<dbReference type="PANTHER" id="PTHR43065">
    <property type="entry name" value="SENSOR HISTIDINE KINASE"/>
    <property type="match status" value="1"/>
</dbReference>
<dbReference type="GO" id="GO:0005886">
    <property type="term" value="C:plasma membrane"/>
    <property type="evidence" value="ECO:0007669"/>
    <property type="project" value="UniProtKB-SubCell"/>
</dbReference>
<dbReference type="CDD" id="cd12914">
    <property type="entry name" value="PDC1_DGC_like"/>
    <property type="match status" value="1"/>
</dbReference>
<feature type="modified residue" description="4-aspartylphosphate" evidence="9">
    <location>
        <position position="658"/>
    </location>
</feature>
<feature type="transmembrane region" description="Helical" evidence="10">
    <location>
        <begin position="300"/>
        <end position="319"/>
    </location>
</feature>
<dbReference type="Pfam" id="PF00072">
    <property type="entry name" value="Response_reg"/>
    <property type="match status" value="1"/>
</dbReference>
<feature type="transmembrane region" description="Helical" evidence="10">
    <location>
        <begin position="20"/>
        <end position="44"/>
    </location>
</feature>
<dbReference type="Pfam" id="PF00512">
    <property type="entry name" value="HisKA"/>
    <property type="match status" value="1"/>
</dbReference>
<dbReference type="SUPFAM" id="SSF47384">
    <property type="entry name" value="Homodimeric domain of signal transducing histidine kinase"/>
    <property type="match status" value="1"/>
</dbReference>
<dbReference type="OrthoDB" id="9796100at2"/>
<evidence type="ECO:0000256" key="3">
    <source>
        <dbReference type="ARBA" id="ARBA00012438"/>
    </source>
</evidence>
<accession>A0A1T4K170</accession>
<comment type="subcellular location">
    <subcellularLocation>
        <location evidence="2">Cell membrane</location>
        <topology evidence="2">Multi-pass membrane protein</topology>
    </subcellularLocation>
</comment>
<evidence type="ECO:0000256" key="5">
    <source>
        <dbReference type="ARBA" id="ARBA00022553"/>
    </source>
</evidence>
<evidence type="ECO:0000259" key="11">
    <source>
        <dbReference type="PROSITE" id="PS50109"/>
    </source>
</evidence>
<dbReference type="Pfam" id="PF02743">
    <property type="entry name" value="dCache_1"/>
    <property type="match status" value="1"/>
</dbReference>
<dbReference type="SMART" id="SM00387">
    <property type="entry name" value="HATPase_c"/>
    <property type="match status" value="1"/>
</dbReference>
<keyword evidence="13" id="KW-0418">Kinase</keyword>
<evidence type="ECO:0000256" key="1">
    <source>
        <dbReference type="ARBA" id="ARBA00000085"/>
    </source>
</evidence>
<dbReference type="PRINTS" id="PR00344">
    <property type="entry name" value="BCTRLSENSOR"/>
</dbReference>